<gene>
    <name evidence="1" type="ORF">LCGC14_2783710</name>
</gene>
<accession>A0A0F8ZEQ8</accession>
<dbReference type="AlphaFoldDB" id="A0A0F8ZEQ8"/>
<organism evidence="1">
    <name type="scientific">marine sediment metagenome</name>
    <dbReference type="NCBI Taxonomy" id="412755"/>
    <lineage>
        <taxon>unclassified sequences</taxon>
        <taxon>metagenomes</taxon>
        <taxon>ecological metagenomes</taxon>
    </lineage>
</organism>
<sequence length="20" mass="2495">MAKNVYRFWRDYFGNILGLM</sequence>
<feature type="non-terminal residue" evidence="1">
    <location>
        <position position="20"/>
    </location>
</feature>
<reference evidence="1" key="1">
    <citation type="journal article" date="2015" name="Nature">
        <title>Complex archaea that bridge the gap between prokaryotes and eukaryotes.</title>
        <authorList>
            <person name="Spang A."/>
            <person name="Saw J.H."/>
            <person name="Jorgensen S.L."/>
            <person name="Zaremba-Niedzwiedzka K."/>
            <person name="Martijn J."/>
            <person name="Lind A.E."/>
            <person name="van Eijk R."/>
            <person name="Schleper C."/>
            <person name="Guy L."/>
            <person name="Ettema T.J."/>
        </authorList>
    </citation>
    <scope>NUCLEOTIDE SEQUENCE</scope>
</reference>
<dbReference type="EMBL" id="LAZR01051794">
    <property type="protein sequence ID" value="KKK84400.1"/>
    <property type="molecule type" value="Genomic_DNA"/>
</dbReference>
<protein>
    <submittedName>
        <fullName evidence="1">Uncharacterized protein</fullName>
    </submittedName>
</protein>
<name>A0A0F8ZEQ8_9ZZZZ</name>
<comment type="caution">
    <text evidence="1">The sequence shown here is derived from an EMBL/GenBank/DDBJ whole genome shotgun (WGS) entry which is preliminary data.</text>
</comment>
<proteinExistence type="predicted"/>
<evidence type="ECO:0000313" key="1">
    <source>
        <dbReference type="EMBL" id="KKK84400.1"/>
    </source>
</evidence>